<dbReference type="EMBL" id="JBHTLS010000135">
    <property type="protein sequence ID" value="MFD1107428.1"/>
    <property type="molecule type" value="Genomic_DNA"/>
</dbReference>
<feature type="region of interest" description="Disordered" evidence="1">
    <location>
        <begin position="218"/>
        <end position="301"/>
    </location>
</feature>
<feature type="compositionally biased region" description="Gly residues" evidence="1">
    <location>
        <begin position="236"/>
        <end position="252"/>
    </location>
</feature>
<evidence type="ECO:0000256" key="1">
    <source>
        <dbReference type="SAM" id="MobiDB-lite"/>
    </source>
</evidence>
<evidence type="ECO:0000313" key="3">
    <source>
        <dbReference type="Proteomes" id="UP001597203"/>
    </source>
</evidence>
<name>A0ABW3P949_9SPHN</name>
<comment type="caution">
    <text evidence="2">The sequence shown here is derived from an EMBL/GenBank/DDBJ whole genome shotgun (WGS) entry which is preliminary data.</text>
</comment>
<keyword evidence="3" id="KW-1185">Reference proteome</keyword>
<dbReference type="RefSeq" id="WP_380914974.1">
    <property type="nucleotide sequence ID" value="NZ_JBHTLS010000135.1"/>
</dbReference>
<gene>
    <name evidence="2" type="ORF">ACFQ24_21380</name>
</gene>
<proteinExistence type="predicted"/>
<feature type="compositionally biased region" description="Low complexity" evidence="1">
    <location>
        <begin position="253"/>
        <end position="279"/>
    </location>
</feature>
<organism evidence="2 3">
    <name type="scientific">Sphingobium olei</name>
    <dbReference type="NCBI Taxonomy" id="420955"/>
    <lineage>
        <taxon>Bacteria</taxon>
        <taxon>Pseudomonadati</taxon>
        <taxon>Pseudomonadota</taxon>
        <taxon>Alphaproteobacteria</taxon>
        <taxon>Sphingomonadales</taxon>
        <taxon>Sphingomonadaceae</taxon>
        <taxon>Sphingobium</taxon>
    </lineage>
</organism>
<evidence type="ECO:0000313" key="2">
    <source>
        <dbReference type="EMBL" id="MFD1107428.1"/>
    </source>
</evidence>
<reference evidence="3" key="1">
    <citation type="journal article" date="2019" name="Int. J. Syst. Evol. Microbiol.">
        <title>The Global Catalogue of Microorganisms (GCM) 10K type strain sequencing project: providing services to taxonomists for standard genome sequencing and annotation.</title>
        <authorList>
            <consortium name="The Broad Institute Genomics Platform"/>
            <consortium name="The Broad Institute Genome Sequencing Center for Infectious Disease"/>
            <person name="Wu L."/>
            <person name="Ma J."/>
        </authorList>
    </citation>
    <scope>NUCLEOTIDE SEQUENCE [LARGE SCALE GENOMIC DNA]</scope>
    <source>
        <strain evidence="3">CCUG 54329</strain>
    </source>
</reference>
<dbReference type="Proteomes" id="UP001597203">
    <property type="component" value="Unassembled WGS sequence"/>
</dbReference>
<feature type="compositionally biased region" description="Polar residues" evidence="1">
    <location>
        <begin position="292"/>
        <end position="301"/>
    </location>
</feature>
<protein>
    <submittedName>
        <fullName evidence="2">Uncharacterized protein</fullName>
    </submittedName>
</protein>
<accession>A0ABW3P949</accession>
<sequence>MSKEVVDAKGDEPTGDGLLYQFKLAAAAAKPTVASGQLSVPDTARQRAFMEAGFALILARCNGYILAKADRQRGVNVTRDAFAPITALATGIVALVSSGESVDSDVLTALSLGTTAASAGFRIYEQRFLFGAENVNSVRRLVLKALTDNADEALRKTDEVAKQIAAEKARGGAQQNREALSYSQAVIYLINNQSICSPGHILELVNGAISAGKIESISSTDSKPAAPAKPEDGGQAAAGGGGAGAGGGGGGAALPAAGAGQPGAGAAQPGAGNPPAEGAQPPPPPAPAGSLNVVTTTVAPS</sequence>